<dbReference type="GO" id="GO:0006270">
    <property type="term" value="P:DNA replication initiation"/>
    <property type="evidence" value="ECO:0007669"/>
    <property type="project" value="UniProtKB-ARBA"/>
</dbReference>
<protein>
    <submittedName>
        <fullName evidence="6">HU family DNA-binding protein</fullName>
    </submittedName>
</protein>
<dbReference type="InterPro" id="IPR000119">
    <property type="entry name" value="Hist_DNA-bd"/>
</dbReference>
<dbReference type="GO" id="GO:0006351">
    <property type="term" value="P:DNA-templated transcription"/>
    <property type="evidence" value="ECO:0007669"/>
    <property type="project" value="UniProtKB-ARBA"/>
</dbReference>
<dbReference type="SUPFAM" id="SSF47729">
    <property type="entry name" value="IHF-like DNA-binding proteins"/>
    <property type="match status" value="1"/>
</dbReference>
<comment type="similarity">
    <text evidence="2 5">Belongs to the bacterial histone-like protein family.</text>
</comment>
<dbReference type="FunFam" id="4.10.520.10:FF:000001">
    <property type="entry name" value="DNA-binding protein HU"/>
    <property type="match status" value="1"/>
</dbReference>
<evidence type="ECO:0000256" key="3">
    <source>
        <dbReference type="ARBA" id="ARBA00023067"/>
    </source>
</evidence>
<dbReference type="PANTHER" id="PTHR33175:SF3">
    <property type="entry name" value="DNA-BINDING PROTEIN HU-BETA"/>
    <property type="match status" value="1"/>
</dbReference>
<dbReference type="EMBL" id="SUME01000003">
    <property type="protein sequence ID" value="TJZ61458.1"/>
    <property type="molecule type" value="Genomic_DNA"/>
</dbReference>
<dbReference type="InterPro" id="IPR020816">
    <property type="entry name" value="Histone-like_DNA-bd_CS"/>
</dbReference>
<dbReference type="GO" id="GO:1990103">
    <property type="term" value="C:DnaA-HU complex"/>
    <property type="evidence" value="ECO:0007669"/>
    <property type="project" value="UniProtKB-ARBA"/>
</dbReference>
<dbReference type="GO" id="GO:0003677">
    <property type="term" value="F:DNA binding"/>
    <property type="evidence" value="ECO:0007669"/>
    <property type="project" value="UniProtKB-KW"/>
</dbReference>
<dbReference type="GO" id="GO:0005829">
    <property type="term" value="C:cytosol"/>
    <property type="evidence" value="ECO:0007669"/>
    <property type="project" value="TreeGrafter"/>
</dbReference>
<dbReference type="GO" id="GO:0042802">
    <property type="term" value="F:identical protein binding"/>
    <property type="evidence" value="ECO:0007669"/>
    <property type="project" value="UniProtKB-ARBA"/>
</dbReference>
<organism evidence="6 7">
    <name type="scientific">Sphingobacterium olei</name>
    <dbReference type="NCBI Taxonomy" id="2571155"/>
    <lineage>
        <taxon>Bacteria</taxon>
        <taxon>Pseudomonadati</taxon>
        <taxon>Bacteroidota</taxon>
        <taxon>Sphingobacteriia</taxon>
        <taxon>Sphingobacteriales</taxon>
        <taxon>Sphingobacteriaceae</taxon>
        <taxon>Sphingobacterium</taxon>
    </lineage>
</organism>
<evidence type="ECO:0000313" key="7">
    <source>
        <dbReference type="Proteomes" id="UP000306808"/>
    </source>
</evidence>
<dbReference type="GO" id="GO:0030261">
    <property type="term" value="P:chromosome condensation"/>
    <property type="evidence" value="ECO:0007669"/>
    <property type="project" value="UniProtKB-KW"/>
</dbReference>
<dbReference type="PANTHER" id="PTHR33175">
    <property type="entry name" value="DNA-BINDING PROTEIN HU"/>
    <property type="match status" value="1"/>
</dbReference>
<dbReference type="AlphaFoldDB" id="A0A4V5MPI4"/>
<gene>
    <name evidence="6" type="ORF">FAZ15_09705</name>
</gene>
<evidence type="ECO:0000256" key="5">
    <source>
        <dbReference type="RuleBase" id="RU003939"/>
    </source>
</evidence>
<proteinExistence type="inferred from homology"/>
<dbReference type="Gene3D" id="4.10.520.10">
    <property type="entry name" value="IHF-like DNA-binding proteins"/>
    <property type="match status" value="1"/>
</dbReference>
<comment type="function">
    <text evidence="1">Histone-like DNA-binding protein which is capable of wrapping DNA to stabilize it, and thus to prevent its denaturation under extreme environmental conditions.</text>
</comment>
<dbReference type="Proteomes" id="UP000306808">
    <property type="component" value="Unassembled WGS sequence"/>
</dbReference>
<evidence type="ECO:0000256" key="4">
    <source>
        <dbReference type="ARBA" id="ARBA00023125"/>
    </source>
</evidence>
<reference evidence="6 7" key="1">
    <citation type="submission" date="2019-04" db="EMBL/GenBank/DDBJ databases">
        <title>Sphingobacterium olei sp. nov., isolated from oil-contaminated soil.</title>
        <authorList>
            <person name="Liu B."/>
        </authorList>
    </citation>
    <scope>NUCLEOTIDE SEQUENCE [LARGE SCALE GENOMIC DNA]</scope>
    <source>
        <strain evidence="6 7">HAL-9</strain>
    </source>
</reference>
<dbReference type="GO" id="GO:0030527">
    <property type="term" value="F:structural constituent of chromatin"/>
    <property type="evidence" value="ECO:0007669"/>
    <property type="project" value="InterPro"/>
</dbReference>
<evidence type="ECO:0000313" key="6">
    <source>
        <dbReference type="EMBL" id="TJZ61458.1"/>
    </source>
</evidence>
<sequence>MNKADLIKHVASESGISQAQAEKAINSFTSGIQQSLTTGETVTLIGFGSFSVSERAARNGRNPQTGAVLKIPAKKLPKFSAGKALKEAVAGPVKKAKKK</sequence>
<name>A0A4V5MPI4_9SPHI</name>
<dbReference type="GO" id="GO:1990178">
    <property type="term" value="C:HU-DNA complex"/>
    <property type="evidence" value="ECO:0007669"/>
    <property type="project" value="UniProtKB-ARBA"/>
</dbReference>
<dbReference type="Pfam" id="PF00216">
    <property type="entry name" value="Bac_DNA_binding"/>
    <property type="match status" value="1"/>
</dbReference>
<keyword evidence="7" id="KW-1185">Reference proteome</keyword>
<dbReference type="SMART" id="SM00411">
    <property type="entry name" value="BHL"/>
    <property type="match status" value="1"/>
</dbReference>
<dbReference type="PROSITE" id="PS00045">
    <property type="entry name" value="HISTONE_LIKE"/>
    <property type="match status" value="1"/>
</dbReference>
<evidence type="ECO:0000256" key="2">
    <source>
        <dbReference type="ARBA" id="ARBA00010529"/>
    </source>
</evidence>
<dbReference type="PRINTS" id="PR01727">
    <property type="entry name" value="DNABINDINGHU"/>
</dbReference>
<dbReference type="RefSeq" id="WP_136901105.1">
    <property type="nucleotide sequence ID" value="NZ_SUME01000003.1"/>
</dbReference>
<keyword evidence="4 6" id="KW-0238">DNA-binding</keyword>
<dbReference type="OrthoDB" id="9799835at2"/>
<comment type="caution">
    <text evidence="6">The sequence shown here is derived from an EMBL/GenBank/DDBJ whole genome shotgun (WGS) entry which is preliminary data.</text>
</comment>
<keyword evidence="3" id="KW-0226">DNA condensation</keyword>
<evidence type="ECO:0000256" key="1">
    <source>
        <dbReference type="ARBA" id="ARBA00003819"/>
    </source>
</evidence>
<dbReference type="InterPro" id="IPR010992">
    <property type="entry name" value="IHF-like_DNA-bd_dom_sf"/>
</dbReference>
<dbReference type="CDD" id="cd13831">
    <property type="entry name" value="HU"/>
    <property type="match status" value="1"/>
</dbReference>
<accession>A0A4V5MPI4</accession>